<organism evidence="1 2">
    <name type="scientific">Catenulispora pinistramenti</name>
    <dbReference type="NCBI Taxonomy" id="2705254"/>
    <lineage>
        <taxon>Bacteria</taxon>
        <taxon>Bacillati</taxon>
        <taxon>Actinomycetota</taxon>
        <taxon>Actinomycetes</taxon>
        <taxon>Catenulisporales</taxon>
        <taxon>Catenulisporaceae</taxon>
        <taxon>Catenulispora</taxon>
    </lineage>
</organism>
<dbReference type="RefSeq" id="WP_212006980.1">
    <property type="nucleotide sequence ID" value="NZ_JAAFYZ010000002.1"/>
</dbReference>
<reference evidence="1 2" key="1">
    <citation type="submission" date="2020-02" db="EMBL/GenBank/DDBJ databases">
        <title>Acidophilic actinobacteria isolated from forest soil.</title>
        <authorList>
            <person name="Golinska P."/>
        </authorList>
    </citation>
    <scope>NUCLEOTIDE SEQUENCE [LARGE SCALE GENOMIC DNA]</scope>
    <source>
        <strain evidence="1 2">NL8</strain>
    </source>
</reference>
<sequence length="107" mass="12081">MALPIYGYMRIAADTDCPAETARVTAELETFARQEGFSLEDVFIEHLGAKNPAFDGLVERLKRSETRNVLVPSLWHFARLPGLQEAMQQHIQSETGAQVWVIQGRPR</sequence>
<gene>
    <name evidence="1" type="ORF">KGQ19_00375</name>
</gene>
<comment type="caution">
    <text evidence="1">The sequence shown here is derived from an EMBL/GenBank/DDBJ whole genome shotgun (WGS) entry which is preliminary data.</text>
</comment>
<name>A0ABS5KGD0_9ACTN</name>
<proteinExistence type="predicted"/>
<protein>
    <submittedName>
        <fullName evidence="1">Recombinase family protein</fullName>
    </submittedName>
</protein>
<evidence type="ECO:0000313" key="2">
    <source>
        <dbReference type="Proteomes" id="UP000730482"/>
    </source>
</evidence>
<dbReference type="Proteomes" id="UP000730482">
    <property type="component" value="Unassembled WGS sequence"/>
</dbReference>
<keyword evidence="2" id="KW-1185">Reference proteome</keyword>
<evidence type="ECO:0000313" key="1">
    <source>
        <dbReference type="EMBL" id="MBS2545313.1"/>
    </source>
</evidence>
<accession>A0ABS5KGD0</accession>
<dbReference type="EMBL" id="JAAFYZ010000002">
    <property type="protein sequence ID" value="MBS2545313.1"/>
    <property type="molecule type" value="Genomic_DNA"/>
</dbReference>